<evidence type="ECO:0000256" key="1">
    <source>
        <dbReference type="SAM" id="Phobius"/>
    </source>
</evidence>
<feature type="transmembrane region" description="Helical" evidence="1">
    <location>
        <begin position="6"/>
        <end position="29"/>
    </location>
</feature>
<protein>
    <submittedName>
        <fullName evidence="2">Uncharacterized protein</fullName>
    </submittedName>
</protein>
<evidence type="ECO:0000313" key="2">
    <source>
        <dbReference type="EnsemblMetazoa" id="GAUT051425-PA"/>
    </source>
</evidence>
<proteinExistence type="predicted"/>
<reference evidence="2" key="1">
    <citation type="submission" date="2020-05" db="UniProtKB">
        <authorList>
            <consortium name="EnsemblMetazoa"/>
        </authorList>
    </citation>
    <scope>IDENTIFICATION</scope>
    <source>
        <strain evidence="2">TTRI</strain>
    </source>
</reference>
<keyword evidence="3" id="KW-1185">Reference proteome</keyword>
<organism evidence="2 3">
    <name type="scientific">Glossina austeni</name>
    <name type="common">Savannah tsetse fly</name>
    <dbReference type="NCBI Taxonomy" id="7395"/>
    <lineage>
        <taxon>Eukaryota</taxon>
        <taxon>Metazoa</taxon>
        <taxon>Ecdysozoa</taxon>
        <taxon>Arthropoda</taxon>
        <taxon>Hexapoda</taxon>
        <taxon>Insecta</taxon>
        <taxon>Pterygota</taxon>
        <taxon>Neoptera</taxon>
        <taxon>Endopterygota</taxon>
        <taxon>Diptera</taxon>
        <taxon>Brachycera</taxon>
        <taxon>Muscomorpha</taxon>
        <taxon>Hippoboscoidea</taxon>
        <taxon>Glossinidae</taxon>
        <taxon>Glossina</taxon>
    </lineage>
</organism>
<dbReference type="Proteomes" id="UP000078200">
    <property type="component" value="Unassembled WGS sequence"/>
</dbReference>
<keyword evidence="1" id="KW-1133">Transmembrane helix</keyword>
<dbReference type="VEuPathDB" id="VectorBase:GAUT051425"/>
<name>A0A1A9VY55_GLOAU</name>
<keyword evidence="1" id="KW-0472">Membrane</keyword>
<keyword evidence="1" id="KW-0812">Transmembrane</keyword>
<dbReference type="EnsemblMetazoa" id="GAUT051425-RA">
    <property type="protein sequence ID" value="GAUT051425-PA"/>
    <property type="gene ID" value="GAUT051425"/>
</dbReference>
<evidence type="ECO:0000313" key="3">
    <source>
        <dbReference type="Proteomes" id="UP000078200"/>
    </source>
</evidence>
<dbReference type="AlphaFoldDB" id="A0A1A9VY55"/>
<sequence length="143" mass="16587">MAVMTLQAITLSLSCLYLSWSLLLSLFYYHLVSIELFKLWETGNSPKTLAPRLFSIFAEKFLIDNVDSLSLTIHELSIRINNSPSPTQPNRQRRNTNTADIKLQQLIAKLALNHSRDYMENKHLFKYAPIAVVLFKDFDYLQH</sequence>
<accession>A0A1A9VY55</accession>